<dbReference type="Pfam" id="PF02210">
    <property type="entry name" value="Laminin_G_2"/>
    <property type="match status" value="1"/>
</dbReference>
<sequence length="304" mass="33444">SFECNCTETAFAGPLCATEVGAEMNVNDRIRYTFLVSESVDSTREEIRVGFSTERPQGVLVRVQSRDYDDYFDVSLNDKGNIVVTFNFGGGDKEKIDEQDYADGQHHDLRVTRDGSQLTIQVDTYGVISELYDLTEIQLNSPGTLFIGNFDQGQGKGFSGCISRVEFNDIYPLKKAFENPRPNNVVLEGDIEESMCGVEPSTLAPTTREPYPPTGPWPSLNSSFGEPISGAQGSSYSADATVIGCVVAVLVFALIVLLFIIGRYIARHKGSYDTNEAKGAEDAPDADTAVQQQPQVEKKKEWYI</sequence>
<evidence type="ECO:0000256" key="2">
    <source>
        <dbReference type="ARBA" id="ARBA00022692"/>
    </source>
</evidence>
<dbReference type="AlphaFoldDB" id="D2XNH8"/>
<feature type="region of interest" description="Disordered" evidence="6">
    <location>
        <begin position="274"/>
        <end position="304"/>
    </location>
</feature>
<dbReference type="PROSITE" id="PS50025">
    <property type="entry name" value="LAM_G_DOMAIN"/>
    <property type="match status" value="1"/>
</dbReference>
<reference evidence="9" key="1">
    <citation type="submission" date="2009-11" db="EMBL/GenBank/DDBJ databases">
        <authorList>
            <person name="Freeman R.M.Jr."/>
            <person name="Wu M."/>
            <person name="Gerhart J."/>
        </authorList>
    </citation>
    <scope>NUCLEOTIDE SEQUENCE</scope>
</reference>
<evidence type="ECO:0000259" key="8">
    <source>
        <dbReference type="PROSITE" id="PS50025"/>
    </source>
</evidence>
<proteinExistence type="evidence at transcript level"/>
<dbReference type="Gene3D" id="2.60.120.200">
    <property type="match status" value="1"/>
</dbReference>
<evidence type="ECO:0000256" key="3">
    <source>
        <dbReference type="ARBA" id="ARBA00022989"/>
    </source>
</evidence>
<keyword evidence="3 7" id="KW-1133">Transmembrane helix</keyword>
<dbReference type="InterPro" id="IPR013320">
    <property type="entry name" value="ConA-like_dom_sf"/>
</dbReference>
<dbReference type="InterPro" id="IPR003585">
    <property type="entry name" value="Neurexin-like"/>
</dbReference>
<dbReference type="SMART" id="SM00294">
    <property type="entry name" value="4.1m"/>
    <property type="match status" value="1"/>
</dbReference>
<comment type="subcellular location">
    <subcellularLocation>
        <location evidence="1">Membrane</location>
        <topology evidence="1">Single-pass membrane protein</topology>
    </subcellularLocation>
</comment>
<accession>D2XNH8</accession>
<dbReference type="InterPro" id="IPR001791">
    <property type="entry name" value="Laminin_G"/>
</dbReference>
<dbReference type="EMBL" id="GU224199">
    <property type="protein sequence ID" value="ADB22608.1"/>
    <property type="molecule type" value="mRNA"/>
</dbReference>
<dbReference type="SMART" id="SM00282">
    <property type="entry name" value="LamG"/>
    <property type="match status" value="1"/>
</dbReference>
<name>D2XNH8_SACKO</name>
<organism evidence="9">
    <name type="scientific">Saccoglossus kowalevskii</name>
    <name type="common">Acorn worm</name>
    <dbReference type="NCBI Taxonomy" id="10224"/>
    <lineage>
        <taxon>Eukaryota</taxon>
        <taxon>Metazoa</taxon>
        <taxon>Hemichordata</taxon>
        <taxon>Enteropneusta</taxon>
        <taxon>Harrimaniidae</taxon>
        <taxon>Saccoglossus</taxon>
    </lineage>
</organism>
<dbReference type="PANTHER" id="PTHR15036:SF49">
    <property type="entry name" value="AXOTACTIN"/>
    <property type="match status" value="1"/>
</dbReference>
<keyword evidence="4 7" id="KW-0472">Membrane</keyword>
<dbReference type="OrthoDB" id="26719at2759"/>
<dbReference type="GO" id="GO:0016020">
    <property type="term" value="C:membrane"/>
    <property type="evidence" value="ECO:0007669"/>
    <property type="project" value="UniProtKB-SubCell"/>
</dbReference>
<evidence type="ECO:0000256" key="5">
    <source>
        <dbReference type="PROSITE-ProRule" id="PRU00122"/>
    </source>
</evidence>
<feature type="transmembrane region" description="Helical" evidence="7">
    <location>
        <begin position="240"/>
        <end position="261"/>
    </location>
</feature>
<dbReference type="CDD" id="cd00110">
    <property type="entry name" value="LamG"/>
    <property type="match status" value="1"/>
</dbReference>
<evidence type="ECO:0000256" key="6">
    <source>
        <dbReference type="SAM" id="MobiDB-lite"/>
    </source>
</evidence>
<feature type="non-terminal residue" evidence="9">
    <location>
        <position position="1"/>
    </location>
</feature>
<protein>
    <submittedName>
        <fullName evidence="9">Neurexin</fullName>
    </submittedName>
</protein>
<comment type="caution">
    <text evidence="5">Lacks conserved residue(s) required for the propagation of feature annotation.</text>
</comment>
<keyword evidence="2 7" id="KW-0812">Transmembrane</keyword>
<feature type="domain" description="Laminin G" evidence="8">
    <location>
        <begin position="19"/>
        <end position="196"/>
    </location>
</feature>
<dbReference type="SUPFAM" id="SSF49899">
    <property type="entry name" value="Concanavalin A-like lectins/glucanases"/>
    <property type="match status" value="1"/>
</dbReference>
<evidence type="ECO:0000256" key="7">
    <source>
        <dbReference type="SAM" id="Phobius"/>
    </source>
</evidence>
<dbReference type="InterPro" id="IPR050372">
    <property type="entry name" value="Neurexin-related_CASP"/>
</dbReference>
<dbReference type="PANTHER" id="PTHR15036">
    <property type="entry name" value="PIKACHURIN-LIKE PROTEIN"/>
    <property type="match status" value="1"/>
</dbReference>
<evidence type="ECO:0000313" key="9">
    <source>
        <dbReference type="EMBL" id="ADB22608.1"/>
    </source>
</evidence>
<evidence type="ECO:0000256" key="4">
    <source>
        <dbReference type="ARBA" id="ARBA00023136"/>
    </source>
</evidence>
<evidence type="ECO:0000256" key="1">
    <source>
        <dbReference type="ARBA" id="ARBA00004167"/>
    </source>
</evidence>